<dbReference type="Gene3D" id="3.30.420.110">
    <property type="entry name" value="MutS, connector domain"/>
    <property type="match status" value="1"/>
</dbReference>
<dbReference type="Gene3D" id="1.10.1420.10">
    <property type="match status" value="2"/>
</dbReference>
<dbReference type="InterPro" id="IPR007695">
    <property type="entry name" value="DNA_mismatch_repair_MutS-lik_N"/>
</dbReference>
<dbReference type="GO" id="GO:0030983">
    <property type="term" value="F:mismatched DNA binding"/>
    <property type="evidence" value="ECO:0007669"/>
    <property type="project" value="InterPro"/>
</dbReference>
<dbReference type="PANTHER" id="PTHR11361">
    <property type="entry name" value="DNA MISMATCH REPAIR PROTEIN MUTS FAMILY MEMBER"/>
    <property type="match status" value="1"/>
</dbReference>
<dbReference type="SUPFAM" id="SSF53150">
    <property type="entry name" value="DNA repair protein MutS, domain II"/>
    <property type="match status" value="1"/>
</dbReference>
<dbReference type="InterPro" id="IPR007860">
    <property type="entry name" value="DNA_mmatch_repair_MutS_con_dom"/>
</dbReference>
<proteinExistence type="inferred from homology"/>
<dbReference type="Gene3D" id="3.40.1170.10">
    <property type="entry name" value="DNA repair protein MutS, domain I"/>
    <property type="match status" value="1"/>
</dbReference>
<evidence type="ECO:0000256" key="4">
    <source>
        <dbReference type="ARBA" id="ARBA00022840"/>
    </source>
</evidence>
<evidence type="ECO:0000256" key="2">
    <source>
        <dbReference type="ARBA" id="ARBA00022741"/>
    </source>
</evidence>
<dbReference type="InterPro" id="IPR036187">
    <property type="entry name" value="DNA_mismatch_repair_MutS_sf"/>
</dbReference>
<dbReference type="FunFam" id="1.10.1420.10:FF:000007">
    <property type="entry name" value="DNA mismatch repair protein MutS"/>
    <property type="match status" value="1"/>
</dbReference>
<name>A0A5Q2N009_9FIRM</name>
<dbReference type="InterPro" id="IPR007696">
    <property type="entry name" value="DNA_mismatch_repair_MutS_core"/>
</dbReference>
<dbReference type="SUPFAM" id="SSF55271">
    <property type="entry name" value="DNA repair protein MutS, domain I"/>
    <property type="match status" value="1"/>
</dbReference>
<keyword evidence="2" id="KW-0547">Nucleotide-binding</keyword>
<dbReference type="Pfam" id="PF01624">
    <property type="entry name" value="MutS_I"/>
    <property type="match status" value="1"/>
</dbReference>
<keyword evidence="4" id="KW-0067">ATP-binding</keyword>
<dbReference type="GO" id="GO:0005524">
    <property type="term" value="F:ATP binding"/>
    <property type="evidence" value="ECO:0007669"/>
    <property type="project" value="UniProtKB-UniRule"/>
</dbReference>
<evidence type="ECO:0000256" key="6">
    <source>
        <dbReference type="ARBA" id="ARBA00023204"/>
    </source>
</evidence>
<dbReference type="PANTHER" id="PTHR11361:SF34">
    <property type="entry name" value="DNA MISMATCH REPAIR PROTEIN MSH1, MITOCHONDRIAL"/>
    <property type="match status" value="1"/>
</dbReference>
<dbReference type="NCBIfam" id="NF003810">
    <property type="entry name" value="PRK05399.1"/>
    <property type="match status" value="1"/>
</dbReference>
<dbReference type="GO" id="GO:0005829">
    <property type="term" value="C:cytosol"/>
    <property type="evidence" value="ECO:0007669"/>
    <property type="project" value="TreeGrafter"/>
</dbReference>
<evidence type="ECO:0000313" key="9">
    <source>
        <dbReference type="EMBL" id="QGG46826.1"/>
    </source>
</evidence>
<protein>
    <recommendedName>
        <fullName evidence="7">DNA mismatch repair protein MutS</fullName>
    </recommendedName>
</protein>
<reference evidence="10" key="1">
    <citation type="submission" date="2019-11" db="EMBL/GenBank/DDBJ databases">
        <title>Genome sequence of Heliorestis convoluta strain HH, an alkaliphilic and minimalistic phototrophic bacterium from a soda lake in Egypt.</title>
        <authorList>
            <person name="Dewey E.D."/>
            <person name="Stokes L.M."/>
            <person name="Burchell B.M."/>
            <person name="Shaffer K.N."/>
            <person name="Huntington A.M."/>
            <person name="Baker J.M."/>
            <person name="Nadendla S."/>
            <person name="Giglio M.G."/>
            <person name="Touchman J.W."/>
            <person name="Blankenship R.E."/>
            <person name="Madigan M.T."/>
            <person name="Sattley W.M."/>
        </authorList>
    </citation>
    <scope>NUCLEOTIDE SEQUENCE [LARGE SCALE GENOMIC DNA]</scope>
    <source>
        <strain evidence="10">HH</strain>
    </source>
</reference>
<dbReference type="Pfam" id="PF05188">
    <property type="entry name" value="MutS_II"/>
    <property type="match status" value="1"/>
</dbReference>
<dbReference type="PIRSF" id="PIRSF037677">
    <property type="entry name" value="DNA_mis_repair_Msh6"/>
    <property type="match status" value="1"/>
</dbReference>
<evidence type="ECO:0000256" key="7">
    <source>
        <dbReference type="NCBIfam" id="TIGR01070"/>
    </source>
</evidence>
<dbReference type="InterPro" id="IPR036678">
    <property type="entry name" value="MutS_con_dom_sf"/>
</dbReference>
<dbReference type="SMART" id="SM00533">
    <property type="entry name" value="MUTSd"/>
    <property type="match status" value="1"/>
</dbReference>
<keyword evidence="5" id="KW-0238">DNA-binding</keyword>
<dbReference type="InterPro" id="IPR005748">
    <property type="entry name" value="DNA_mismatch_repair_MutS"/>
</dbReference>
<dbReference type="EMBL" id="CP045875">
    <property type="protein sequence ID" value="QGG46826.1"/>
    <property type="molecule type" value="Genomic_DNA"/>
</dbReference>
<dbReference type="InterPro" id="IPR016151">
    <property type="entry name" value="DNA_mismatch_repair_MutS_N"/>
</dbReference>
<dbReference type="KEGG" id="hcv:FTV88_0647"/>
<dbReference type="InterPro" id="IPR007861">
    <property type="entry name" value="DNA_mismatch_repair_MutS_clamp"/>
</dbReference>
<dbReference type="FunFam" id="3.40.1170.10:FF:000001">
    <property type="entry name" value="DNA mismatch repair protein MutS"/>
    <property type="match status" value="1"/>
</dbReference>
<organism evidence="9 10">
    <name type="scientific">Heliorestis convoluta</name>
    <dbReference type="NCBI Taxonomy" id="356322"/>
    <lineage>
        <taxon>Bacteria</taxon>
        <taxon>Bacillati</taxon>
        <taxon>Bacillota</taxon>
        <taxon>Clostridia</taxon>
        <taxon>Eubacteriales</taxon>
        <taxon>Heliobacteriaceae</taxon>
        <taxon>Heliorestis</taxon>
    </lineage>
</organism>
<dbReference type="AlphaFoldDB" id="A0A5Q2N009"/>
<evidence type="ECO:0000259" key="8">
    <source>
        <dbReference type="SMART" id="SM00533"/>
    </source>
</evidence>
<dbReference type="GO" id="GO:0140664">
    <property type="term" value="F:ATP-dependent DNA damage sensor activity"/>
    <property type="evidence" value="ECO:0007669"/>
    <property type="project" value="InterPro"/>
</dbReference>
<comment type="similarity">
    <text evidence="1">Belongs to the DNA mismatch repair MutS family.</text>
</comment>
<dbReference type="GO" id="GO:0006298">
    <property type="term" value="P:mismatch repair"/>
    <property type="evidence" value="ECO:0007669"/>
    <property type="project" value="UniProtKB-UniRule"/>
</dbReference>
<evidence type="ECO:0000256" key="3">
    <source>
        <dbReference type="ARBA" id="ARBA00022763"/>
    </source>
</evidence>
<keyword evidence="6" id="KW-0234">DNA repair</keyword>
<dbReference type="InterPro" id="IPR017261">
    <property type="entry name" value="DNA_mismatch_repair_MutS/MSH"/>
</dbReference>
<dbReference type="SUPFAM" id="SSF48334">
    <property type="entry name" value="DNA repair protein MutS, domain III"/>
    <property type="match status" value="1"/>
</dbReference>
<dbReference type="NCBIfam" id="TIGR01070">
    <property type="entry name" value="mutS1"/>
    <property type="match status" value="1"/>
</dbReference>
<feature type="domain" description="DNA mismatch repair protein MutS core" evidence="8">
    <location>
        <begin position="294"/>
        <end position="601"/>
    </location>
</feature>
<evidence type="ECO:0000256" key="1">
    <source>
        <dbReference type="ARBA" id="ARBA00006271"/>
    </source>
</evidence>
<dbReference type="Pfam" id="PF05190">
    <property type="entry name" value="MutS_IV"/>
    <property type="match status" value="1"/>
</dbReference>
<accession>A0A5Q2N009</accession>
<sequence length="602" mass="67850">MKGAKELKGPTPMMQQYASIKKEHPDAFLFFRLGDFYEMFGEDAIVASRELEITLTARDGGLRERIPMCGVPYHAAESYIARLVEKGYKVAICEQVEEAGKGKGIVKREVLRVVTPGTITDSTMLEEKANNFLVALACHQGEWGLAAIDVLTGDFQVTQWLEKEKMNVQGELCRLAPKEILVMPSLAEQEPALLQQWHSQDYLITTVDRTFSVEQARSLLKKHFVVTSLEAYGCAHWPAGLIAAALALSYVQETQKRALQHIRALQSYSTNQYMRLDTATRRNLELTQTMREGSKKGSLLGVMDKTVTAMGGRLLKRWIEQPLLSLIEIEERQKNIAAFVDDGLLREEARAALKSVYDLERLCGKIAYGSVNGRDLLALATSLEALPPLLESLYGGSQALEDLAGTIDPQEEVAVLIRKAIVDEPPFSVREGSLIRTGYHEEVDELRQIAGSGKEWLTRIEQRERERTGIKSLKIGYNKVFGYYIEVTRSNLAHVPDDYMRKQTLANGERYITKELKDYEEKIVGAEDKLVQLEYRLFIDVREKIEKKIEPLQQTARAIARLDCLLSLAQKAVEDGYVCPEVHQGDSINIYGGRHPQRRTLS</sequence>
<evidence type="ECO:0000256" key="5">
    <source>
        <dbReference type="ARBA" id="ARBA00023125"/>
    </source>
</evidence>
<keyword evidence="10" id="KW-1185">Reference proteome</keyword>
<gene>
    <name evidence="9" type="ORF">FTV88_0647</name>
</gene>
<keyword evidence="3" id="KW-0227">DNA damage</keyword>
<evidence type="ECO:0000313" key="10">
    <source>
        <dbReference type="Proteomes" id="UP000366051"/>
    </source>
</evidence>
<dbReference type="Proteomes" id="UP000366051">
    <property type="component" value="Chromosome"/>
</dbReference>
<dbReference type="Pfam" id="PF05192">
    <property type="entry name" value="MutS_III"/>
    <property type="match status" value="1"/>
</dbReference>
<dbReference type="InterPro" id="IPR045076">
    <property type="entry name" value="MutS"/>
</dbReference>